<dbReference type="WormBase" id="F38B7.17">
    <property type="protein sequence ID" value="CE52812"/>
    <property type="gene ID" value="WBGene00304181"/>
</dbReference>
<evidence type="ECO:0000313" key="1">
    <source>
        <dbReference type="EMBL" id="VAY52526.1"/>
    </source>
</evidence>
<organism evidence="1 2">
    <name type="scientific">Caenorhabditis elegans</name>
    <dbReference type="NCBI Taxonomy" id="6239"/>
    <lineage>
        <taxon>Eukaryota</taxon>
        <taxon>Metazoa</taxon>
        <taxon>Ecdysozoa</taxon>
        <taxon>Nematoda</taxon>
        <taxon>Chromadorea</taxon>
        <taxon>Rhabditida</taxon>
        <taxon>Rhabditina</taxon>
        <taxon>Rhabditomorpha</taxon>
        <taxon>Rhabditoidea</taxon>
        <taxon>Rhabditidae</taxon>
        <taxon>Peloderinae</taxon>
        <taxon>Caenorhabditis</taxon>
    </lineage>
</organism>
<dbReference type="EMBL" id="BX284605">
    <property type="protein sequence ID" value="VAY52526.1"/>
    <property type="molecule type" value="Genomic_DNA"/>
</dbReference>
<evidence type="ECO:0000313" key="2">
    <source>
        <dbReference type="Proteomes" id="UP000001940"/>
    </source>
</evidence>
<dbReference type="InParanoid" id="A0A3B1E4W9"/>
<reference evidence="1 2" key="1">
    <citation type="journal article" date="1998" name="Science">
        <title>Genome sequence of the nematode C. elegans: a platform for investigating biology.</title>
        <authorList>
            <consortium name="The C. elegans sequencing consortium"/>
            <person name="Sulson J.E."/>
            <person name="Waterston R."/>
        </authorList>
    </citation>
    <scope>NUCLEOTIDE SEQUENCE [LARGE SCALE GENOMIC DNA]</scope>
    <source>
        <strain evidence="1 2">Bristol N2</strain>
    </source>
</reference>
<sequence>MNKNMGMSHRLFLTVFLHFTKGTKEKREKHEEAFRFP</sequence>
<protein>
    <submittedName>
        <fullName evidence="1">PheST operon leader peptide PheM</fullName>
    </submittedName>
</protein>
<name>A0A3B1E4W9_CAEEL</name>
<dbReference type="AlphaFoldDB" id="A0A3B1E4W9"/>
<dbReference type="Bgee" id="WBGene00304181">
    <property type="expression patterns" value="Expressed in pharyngeal muscle cell (C elegans) and 1 other cell type or tissue"/>
</dbReference>
<gene>
    <name evidence="1" type="ORF">CELE_F38B7.17</name>
    <name evidence="1 3" type="ORF">F38B7.17</name>
</gene>
<dbReference type="AGR" id="WB:WBGene00304181"/>
<dbReference type="Proteomes" id="UP000001940">
    <property type="component" value="Chromosome V"/>
</dbReference>
<evidence type="ECO:0000313" key="3">
    <source>
        <dbReference type="WormBase" id="F38B7.17"/>
    </source>
</evidence>
<accession>A0A3B1E4W9</accession>
<proteinExistence type="predicted"/>
<keyword evidence="2" id="KW-1185">Reference proteome</keyword>